<keyword evidence="3" id="KW-1185">Reference proteome</keyword>
<dbReference type="GO" id="GO:0016787">
    <property type="term" value="F:hydrolase activity"/>
    <property type="evidence" value="ECO:0007669"/>
    <property type="project" value="UniProtKB-KW"/>
</dbReference>
<organism evidence="2 3">
    <name type="scientific">Streptomonospora halophila</name>
    <dbReference type="NCBI Taxonomy" id="427369"/>
    <lineage>
        <taxon>Bacteria</taxon>
        <taxon>Bacillati</taxon>
        <taxon>Actinomycetota</taxon>
        <taxon>Actinomycetes</taxon>
        <taxon>Streptosporangiales</taxon>
        <taxon>Nocardiopsidaceae</taxon>
        <taxon>Streptomonospora</taxon>
    </lineage>
</organism>
<evidence type="ECO:0000313" key="2">
    <source>
        <dbReference type="EMBL" id="GAA4944214.1"/>
    </source>
</evidence>
<dbReference type="Gene3D" id="3.40.50.1820">
    <property type="entry name" value="alpha/beta hydrolase"/>
    <property type="match status" value="1"/>
</dbReference>
<dbReference type="PANTHER" id="PTHR43798">
    <property type="entry name" value="MONOACYLGLYCEROL LIPASE"/>
    <property type="match status" value="1"/>
</dbReference>
<dbReference type="InterPro" id="IPR029058">
    <property type="entry name" value="AB_hydrolase_fold"/>
</dbReference>
<reference evidence="3" key="1">
    <citation type="journal article" date="2019" name="Int. J. Syst. Evol. Microbiol.">
        <title>The Global Catalogue of Microorganisms (GCM) 10K type strain sequencing project: providing services to taxonomists for standard genome sequencing and annotation.</title>
        <authorList>
            <consortium name="The Broad Institute Genomics Platform"/>
            <consortium name="The Broad Institute Genome Sequencing Center for Infectious Disease"/>
            <person name="Wu L."/>
            <person name="Ma J."/>
        </authorList>
    </citation>
    <scope>NUCLEOTIDE SEQUENCE [LARGE SCALE GENOMIC DNA]</scope>
    <source>
        <strain evidence="3">JCM 18123</strain>
    </source>
</reference>
<accession>A0ABP9GIH6</accession>
<dbReference type="SUPFAM" id="SSF53474">
    <property type="entry name" value="alpha/beta-Hydrolases"/>
    <property type="match status" value="1"/>
</dbReference>
<dbReference type="Proteomes" id="UP001499993">
    <property type="component" value="Unassembled WGS sequence"/>
</dbReference>
<name>A0ABP9GIH6_9ACTN</name>
<evidence type="ECO:0000259" key="1">
    <source>
        <dbReference type="Pfam" id="PF12697"/>
    </source>
</evidence>
<dbReference type="Pfam" id="PF12697">
    <property type="entry name" value="Abhydrolase_6"/>
    <property type="match status" value="1"/>
</dbReference>
<feature type="domain" description="AB hydrolase-1" evidence="1">
    <location>
        <begin position="43"/>
        <end position="279"/>
    </location>
</feature>
<dbReference type="InterPro" id="IPR050266">
    <property type="entry name" value="AB_hydrolase_sf"/>
</dbReference>
<dbReference type="InterPro" id="IPR000073">
    <property type="entry name" value="AB_hydrolase_1"/>
</dbReference>
<keyword evidence="2" id="KW-0378">Hydrolase</keyword>
<dbReference type="PANTHER" id="PTHR43798:SF33">
    <property type="entry name" value="HYDROLASE, PUTATIVE (AFU_ORTHOLOGUE AFUA_2G14860)-RELATED"/>
    <property type="match status" value="1"/>
</dbReference>
<comment type="caution">
    <text evidence="2">The sequence shown here is derived from an EMBL/GenBank/DDBJ whole genome shotgun (WGS) entry which is preliminary data.</text>
</comment>
<dbReference type="RefSeq" id="WP_345556988.1">
    <property type="nucleotide sequence ID" value="NZ_BAABIK010000015.1"/>
</dbReference>
<sequence>MSTPRFLGLPPGVRNTTVRTPMGNVAALQATPSAGGCERQPALLVPGYTGSKEDFIALLQTLAAAGRSVTAVDLPGQYESPGLVDPGEYTRVGLGAIVGEVALTLDDGPVHLLGHSFGGLVARETVISAAVPLLSFTLMSSGPSAIGGARAVDARRLADAIGRARTRERLEEIWAEHLDAPTRASGVSPEIHAFLRERMVANHPDALVHMAEELLNATDRTPELARSALPMLVLYGENDDAWPPEAQSAMAGHLGAERVVIPGAAHSPNVEAPETTAEALTAFWNQVESKDRSGTA</sequence>
<gene>
    <name evidence="2" type="ORF">GCM10023224_28890</name>
</gene>
<protein>
    <submittedName>
        <fullName evidence="2">Alpha/beta hydrolase</fullName>
    </submittedName>
</protein>
<proteinExistence type="predicted"/>
<evidence type="ECO:0000313" key="3">
    <source>
        <dbReference type="Proteomes" id="UP001499993"/>
    </source>
</evidence>
<dbReference type="EMBL" id="BAABIK010000015">
    <property type="protein sequence ID" value="GAA4944214.1"/>
    <property type="molecule type" value="Genomic_DNA"/>
</dbReference>